<keyword evidence="1" id="KW-1133">Transmembrane helix</keyword>
<name>A0AAD7F4H5_9AGAR</name>
<dbReference type="AlphaFoldDB" id="A0AAD7F4H5"/>
<feature type="transmembrane region" description="Helical" evidence="1">
    <location>
        <begin position="127"/>
        <end position="149"/>
    </location>
</feature>
<feature type="transmembrane region" description="Helical" evidence="1">
    <location>
        <begin position="214"/>
        <end position="236"/>
    </location>
</feature>
<keyword evidence="4" id="KW-1185">Reference proteome</keyword>
<evidence type="ECO:0000259" key="2">
    <source>
        <dbReference type="Pfam" id="PF20151"/>
    </source>
</evidence>
<organism evidence="3 4">
    <name type="scientific">Mycena albidolilacea</name>
    <dbReference type="NCBI Taxonomy" id="1033008"/>
    <lineage>
        <taxon>Eukaryota</taxon>
        <taxon>Fungi</taxon>
        <taxon>Dikarya</taxon>
        <taxon>Basidiomycota</taxon>
        <taxon>Agaricomycotina</taxon>
        <taxon>Agaricomycetes</taxon>
        <taxon>Agaricomycetidae</taxon>
        <taxon>Agaricales</taxon>
        <taxon>Marasmiineae</taxon>
        <taxon>Mycenaceae</taxon>
        <taxon>Mycena</taxon>
    </lineage>
</organism>
<feature type="transmembrane region" description="Helical" evidence="1">
    <location>
        <begin position="170"/>
        <end position="194"/>
    </location>
</feature>
<comment type="caution">
    <text evidence="3">The sequence shown here is derived from an EMBL/GenBank/DDBJ whole genome shotgun (WGS) entry which is preliminary data.</text>
</comment>
<dbReference type="EMBL" id="JARIHO010000001">
    <property type="protein sequence ID" value="KAJ7368334.1"/>
    <property type="molecule type" value="Genomic_DNA"/>
</dbReference>
<dbReference type="InterPro" id="IPR045340">
    <property type="entry name" value="DUF6533"/>
</dbReference>
<feature type="domain" description="DUF6533" evidence="2">
    <location>
        <begin position="64"/>
        <end position="109"/>
    </location>
</feature>
<proteinExistence type="predicted"/>
<gene>
    <name evidence="3" type="ORF">DFH08DRAFT_22892</name>
</gene>
<feature type="transmembrane region" description="Helical" evidence="1">
    <location>
        <begin position="257"/>
        <end position="278"/>
    </location>
</feature>
<evidence type="ECO:0000256" key="1">
    <source>
        <dbReference type="SAM" id="Phobius"/>
    </source>
</evidence>
<dbReference type="Proteomes" id="UP001218218">
    <property type="component" value="Unassembled WGS sequence"/>
</dbReference>
<protein>
    <recommendedName>
        <fullName evidence="2">DUF6533 domain-containing protein</fullName>
    </recommendedName>
</protein>
<evidence type="ECO:0000313" key="3">
    <source>
        <dbReference type="EMBL" id="KAJ7368334.1"/>
    </source>
</evidence>
<reference evidence="3" key="1">
    <citation type="submission" date="2023-03" db="EMBL/GenBank/DDBJ databases">
        <title>Massive genome expansion in bonnet fungi (Mycena s.s.) driven by repeated elements and novel gene families across ecological guilds.</title>
        <authorList>
            <consortium name="Lawrence Berkeley National Laboratory"/>
            <person name="Harder C.B."/>
            <person name="Miyauchi S."/>
            <person name="Viragh M."/>
            <person name="Kuo A."/>
            <person name="Thoen E."/>
            <person name="Andreopoulos B."/>
            <person name="Lu D."/>
            <person name="Skrede I."/>
            <person name="Drula E."/>
            <person name="Henrissat B."/>
            <person name="Morin E."/>
            <person name="Kohler A."/>
            <person name="Barry K."/>
            <person name="LaButti K."/>
            <person name="Morin E."/>
            <person name="Salamov A."/>
            <person name="Lipzen A."/>
            <person name="Mereny Z."/>
            <person name="Hegedus B."/>
            <person name="Baldrian P."/>
            <person name="Stursova M."/>
            <person name="Weitz H."/>
            <person name="Taylor A."/>
            <person name="Grigoriev I.V."/>
            <person name="Nagy L.G."/>
            <person name="Martin F."/>
            <person name="Kauserud H."/>
        </authorList>
    </citation>
    <scope>NUCLEOTIDE SEQUENCE</scope>
    <source>
        <strain evidence="3">CBHHK002</strain>
    </source>
</reference>
<accession>A0AAD7F4H5</accession>
<dbReference type="Pfam" id="PF20151">
    <property type="entry name" value="DUF6533"/>
    <property type="match status" value="1"/>
</dbReference>
<keyword evidence="1" id="KW-0472">Membrane</keyword>
<sequence length="328" mass="36780">MTATAFRAKKTADIFDNSAVTNRSSGHGLIILCRTPLATSHYTWRSSFTMVAVLPVTSILAMRYMSAVGVTVILYDHCLTFLDEVRYIWFNSQAGLGARASFLLNRYVTEGMIIYVAYMLGGNSRGLSNQVCRTFIWVFGVVGSISIALQQYTMVTRVYTLWDRRPKIKWIVMAAFAIQTAITTVFSILSAQQMQAHVVYLPQTHMCAITQKPWTLPVMTGTLAAFGLFVILMTIINALDKPYQKQGEVINRFLRDGALMFGLIFLLTIANFVMTLIGSPSDCLVTLVVVWAMYRIVASRMELRVEAIRLVRFSFPANGAVELESVWK</sequence>
<keyword evidence="1" id="KW-0812">Transmembrane</keyword>
<evidence type="ECO:0000313" key="4">
    <source>
        <dbReference type="Proteomes" id="UP001218218"/>
    </source>
</evidence>